<proteinExistence type="predicted"/>
<feature type="domain" description="ATPase AAA-type core" evidence="3">
    <location>
        <begin position="1"/>
        <end position="51"/>
    </location>
</feature>
<sequence length="70" mass="7738">MSEYADSGSVSCLIGGPRSYEEDGQLTEKVRSQPHSVVLFDEADKAHPSIFMFSFNSLMMACWLMGKDAT</sequence>
<evidence type="ECO:0000259" key="3">
    <source>
        <dbReference type="Pfam" id="PF07724"/>
    </source>
</evidence>
<dbReference type="Gene3D" id="3.40.50.300">
    <property type="entry name" value="P-loop containing nucleotide triphosphate hydrolases"/>
    <property type="match status" value="1"/>
</dbReference>
<dbReference type="Gramene" id="TraesCLE_scaffold_017139_01G000300.1">
    <property type="protein sequence ID" value="TraesCLE_scaffold_017139_01G000300.1"/>
    <property type="gene ID" value="TraesCLE_scaffold_017139_01G000300"/>
</dbReference>
<dbReference type="PaxDb" id="4565-Traes_7DS_2806302BF.1"/>
<dbReference type="AlphaFoldDB" id="A0A3B6MT26"/>
<dbReference type="OrthoDB" id="47330at2759"/>
<dbReference type="EnsemblPlants" id="TraesCS5D02G254700.1">
    <property type="protein sequence ID" value="TraesCS5D02G254700.1"/>
    <property type="gene ID" value="TraesCS5D02G254700"/>
</dbReference>
<dbReference type="Gramene" id="TraesCS5D03G0586000.1">
    <property type="protein sequence ID" value="TraesCS5D03G0586000.1.CDS"/>
    <property type="gene ID" value="TraesCS5D03G0586000"/>
</dbReference>
<reference evidence="4" key="2">
    <citation type="submission" date="2018-10" db="UniProtKB">
        <authorList>
            <consortium name="EnsemblPlants"/>
        </authorList>
    </citation>
    <scope>IDENTIFICATION</scope>
</reference>
<keyword evidence="1" id="KW-0547">Nucleotide-binding</keyword>
<name>A0A3B6MT26_WHEAT</name>
<dbReference type="Gramene" id="TraesNOR5D03G03164020.1">
    <property type="protein sequence ID" value="TraesNOR5D03G03164020.1"/>
    <property type="gene ID" value="TraesNOR5D03G03164020"/>
</dbReference>
<evidence type="ECO:0000313" key="5">
    <source>
        <dbReference type="Proteomes" id="UP000019116"/>
    </source>
</evidence>
<keyword evidence="5" id="KW-1185">Reference proteome</keyword>
<dbReference type="SUPFAM" id="SSF52540">
    <property type="entry name" value="P-loop containing nucleoside triphosphate hydrolases"/>
    <property type="match status" value="1"/>
</dbReference>
<organism evidence="4">
    <name type="scientific">Triticum aestivum</name>
    <name type="common">Wheat</name>
    <dbReference type="NCBI Taxonomy" id="4565"/>
    <lineage>
        <taxon>Eukaryota</taxon>
        <taxon>Viridiplantae</taxon>
        <taxon>Streptophyta</taxon>
        <taxon>Embryophyta</taxon>
        <taxon>Tracheophyta</taxon>
        <taxon>Spermatophyta</taxon>
        <taxon>Magnoliopsida</taxon>
        <taxon>Liliopsida</taxon>
        <taxon>Poales</taxon>
        <taxon>Poaceae</taxon>
        <taxon>BOP clade</taxon>
        <taxon>Pooideae</taxon>
        <taxon>Triticodae</taxon>
        <taxon>Triticeae</taxon>
        <taxon>Triticinae</taxon>
        <taxon>Triticum</taxon>
    </lineage>
</organism>
<evidence type="ECO:0000313" key="4">
    <source>
        <dbReference type="EnsemblPlants" id="TraesCS5D02G254700.1"/>
    </source>
</evidence>
<dbReference type="InterPro" id="IPR050130">
    <property type="entry name" value="ClpA_ClpB"/>
</dbReference>
<dbReference type="Pfam" id="PF07724">
    <property type="entry name" value="AAA_2"/>
    <property type="match status" value="1"/>
</dbReference>
<dbReference type="PANTHER" id="PTHR11638:SF157">
    <property type="entry name" value="AAA+ ATPASE DOMAIN-CONTAINING PROTEIN"/>
    <property type="match status" value="1"/>
</dbReference>
<dbReference type="Gramene" id="TraesROB_scaffold_050816_01G000100.1">
    <property type="protein sequence ID" value="TraesROB_scaffold_050816_01G000100.1"/>
    <property type="gene ID" value="TraesROB_scaffold_050816_01G000100"/>
</dbReference>
<evidence type="ECO:0000256" key="1">
    <source>
        <dbReference type="ARBA" id="ARBA00022741"/>
    </source>
</evidence>
<dbReference type="InterPro" id="IPR027417">
    <property type="entry name" value="P-loop_NTPase"/>
</dbReference>
<dbReference type="PANTHER" id="PTHR11638">
    <property type="entry name" value="ATP-DEPENDENT CLP PROTEASE"/>
    <property type="match status" value="1"/>
</dbReference>
<dbReference type="Proteomes" id="UP000019116">
    <property type="component" value="Chromosome 5D"/>
</dbReference>
<keyword evidence="2" id="KW-0067">ATP-binding</keyword>
<dbReference type="GO" id="GO:0016887">
    <property type="term" value="F:ATP hydrolysis activity"/>
    <property type="evidence" value="ECO:0007669"/>
    <property type="project" value="InterPro"/>
</dbReference>
<dbReference type="GO" id="GO:0005524">
    <property type="term" value="F:ATP binding"/>
    <property type="evidence" value="ECO:0007669"/>
    <property type="project" value="UniProtKB-KW"/>
</dbReference>
<dbReference type="Gramene" id="TraesCS5D02G254700.1">
    <property type="protein sequence ID" value="TraesCS5D02G254700.1"/>
    <property type="gene ID" value="TraesCS5D02G254700"/>
</dbReference>
<accession>A0A3B6MT26</accession>
<dbReference type="InterPro" id="IPR003959">
    <property type="entry name" value="ATPase_AAA_core"/>
</dbReference>
<dbReference type="SMR" id="A0A3B6MT26"/>
<dbReference type="Gramene" id="TraesCAD_scaffold_048376_01G000100.1">
    <property type="protein sequence ID" value="TraesCAD_scaffold_048376_01G000100.1"/>
    <property type="gene ID" value="TraesCAD_scaffold_048376_01G000100"/>
</dbReference>
<reference evidence="4" key="1">
    <citation type="submission" date="2018-08" db="EMBL/GenBank/DDBJ databases">
        <authorList>
            <person name="Rossello M."/>
        </authorList>
    </citation>
    <scope>NUCLEOTIDE SEQUENCE [LARGE SCALE GENOMIC DNA]</scope>
    <source>
        <strain evidence="4">cv. Chinese Spring</strain>
    </source>
</reference>
<protein>
    <recommendedName>
        <fullName evidence="3">ATPase AAA-type core domain-containing protein</fullName>
    </recommendedName>
</protein>
<evidence type="ECO:0000256" key="2">
    <source>
        <dbReference type="ARBA" id="ARBA00022840"/>
    </source>
</evidence>